<dbReference type="OrthoDB" id="5126490at2"/>
<feature type="transmembrane region" description="Helical" evidence="1">
    <location>
        <begin position="53"/>
        <end position="74"/>
    </location>
</feature>
<evidence type="ECO:0000313" key="3">
    <source>
        <dbReference type="EMBL" id="KAB2390487.1"/>
    </source>
</evidence>
<keyword evidence="3" id="KW-0540">Nuclease</keyword>
<protein>
    <submittedName>
        <fullName evidence="3">Restriction endonuclease</fullName>
    </submittedName>
</protein>
<dbReference type="Pfam" id="PF04471">
    <property type="entry name" value="Mrr_cat"/>
    <property type="match status" value="1"/>
</dbReference>
<keyword evidence="3" id="KW-0378">Hydrolase</keyword>
<dbReference type="InterPro" id="IPR007560">
    <property type="entry name" value="Restrct_endonuc_IV_Mrr"/>
</dbReference>
<feature type="domain" description="Restriction endonuclease type IV Mrr" evidence="2">
    <location>
        <begin position="153"/>
        <end position="232"/>
    </location>
</feature>
<keyword evidence="1" id="KW-0472">Membrane</keyword>
<sequence>MNDPKEQDTPDDFSVDESSSLKQSERWLSGALGTLFAAAGVAATFFTKNQAGTTALIIVSGILVFLATTGTPIIRAKYGDKEIEFSKRRGRAVADAVKDEPEEVAERAVNALEQVDPVAAIEVIKARSSMQERARAYELRLEASLLEIISNRQIWLARRVQHFGFDFQVEKNGEVIGIEAKYTHNGKVGARVVYEVFGAAHANEVSRAIIISNVEPTLAAQDAAAKSNVVTIVHWRGPGDDAALAQALEIEP</sequence>
<dbReference type="AlphaFoldDB" id="A0A6L3WER6"/>
<name>A0A6L3WER6_9ACTN</name>
<dbReference type="GO" id="GO:0004519">
    <property type="term" value="F:endonuclease activity"/>
    <property type="evidence" value="ECO:0007669"/>
    <property type="project" value="UniProtKB-KW"/>
</dbReference>
<proteinExistence type="predicted"/>
<dbReference type="SUPFAM" id="SSF52980">
    <property type="entry name" value="Restriction endonuclease-like"/>
    <property type="match status" value="1"/>
</dbReference>
<keyword evidence="3" id="KW-0255">Endonuclease</keyword>
<accession>A0A6L3WER6</accession>
<keyword evidence="4" id="KW-1185">Reference proteome</keyword>
<dbReference type="EMBL" id="WBMR01000001">
    <property type="protein sequence ID" value="KAB2390487.1"/>
    <property type="molecule type" value="Genomic_DNA"/>
</dbReference>
<dbReference type="RefSeq" id="WP_151537911.1">
    <property type="nucleotide sequence ID" value="NZ_WBMR01000001.1"/>
</dbReference>
<gene>
    <name evidence="3" type="ORF">F9B16_01270</name>
</gene>
<keyword evidence="1" id="KW-1133">Transmembrane helix</keyword>
<feature type="transmembrane region" description="Helical" evidence="1">
    <location>
        <begin position="27"/>
        <end position="47"/>
    </location>
</feature>
<dbReference type="Proteomes" id="UP000483004">
    <property type="component" value="Unassembled WGS sequence"/>
</dbReference>
<comment type="caution">
    <text evidence="3">The sequence shown here is derived from an EMBL/GenBank/DDBJ whole genome shotgun (WGS) entry which is preliminary data.</text>
</comment>
<evidence type="ECO:0000256" key="1">
    <source>
        <dbReference type="SAM" id="Phobius"/>
    </source>
</evidence>
<keyword evidence="1" id="KW-0812">Transmembrane</keyword>
<evidence type="ECO:0000313" key="4">
    <source>
        <dbReference type="Proteomes" id="UP000483004"/>
    </source>
</evidence>
<evidence type="ECO:0000259" key="2">
    <source>
        <dbReference type="Pfam" id="PF04471"/>
    </source>
</evidence>
<dbReference type="GO" id="GO:0003677">
    <property type="term" value="F:DNA binding"/>
    <property type="evidence" value="ECO:0007669"/>
    <property type="project" value="InterPro"/>
</dbReference>
<dbReference type="GO" id="GO:0009307">
    <property type="term" value="P:DNA restriction-modification system"/>
    <property type="evidence" value="ECO:0007669"/>
    <property type="project" value="InterPro"/>
</dbReference>
<dbReference type="InterPro" id="IPR011335">
    <property type="entry name" value="Restrct_endonuc-II-like"/>
</dbReference>
<organism evidence="3 4">
    <name type="scientific">Actinomadura montaniterrae</name>
    <dbReference type="NCBI Taxonomy" id="1803903"/>
    <lineage>
        <taxon>Bacteria</taxon>
        <taxon>Bacillati</taxon>
        <taxon>Actinomycetota</taxon>
        <taxon>Actinomycetes</taxon>
        <taxon>Streptosporangiales</taxon>
        <taxon>Thermomonosporaceae</taxon>
        <taxon>Actinomadura</taxon>
    </lineage>
</organism>
<reference evidence="3 4" key="1">
    <citation type="submission" date="2019-09" db="EMBL/GenBank/DDBJ databases">
        <title>Actinomadura physcomitrii sp. nov., a novel actinomycete isolated from moss [Physcomitrium sphaericum (Ludw) Fuernr].</title>
        <authorList>
            <person name="Liu C."/>
            <person name="Zhuang X."/>
        </authorList>
    </citation>
    <scope>NUCLEOTIDE SEQUENCE [LARGE SCALE GENOMIC DNA]</scope>
    <source>
        <strain evidence="3 4">CYP1-1B</strain>
    </source>
</reference>